<dbReference type="RefSeq" id="WP_190402467.1">
    <property type="nucleotide sequence ID" value="NZ_JACJQB010000006.1"/>
</dbReference>
<sequence length="137" mass="15742">MHIHKPQKIDIDQTYPCPCPRKRGKLKPIALTDAFGCDRCSLLFELENDGYSLLQIGGLDTQRHTWQWIGKWKAINAYQQSILERILMIASALLFLGLVILWALNLQSTLGIPLAIMLFTLSGLLIWRLLAIWRRDI</sequence>
<feature type="transmembrane region" description="Helical" evidence="1">
    <location>
        <begin position="110"/>
        <end position="130"/>
    </location>
</feature>
<proteinExistence type="predicted"/>
<evidence type="ECO:0000313" key="3">
    <source>
        <dbReference type="Proteomes" id="UP000642094"/>
    </source>
</evidence>
<evidence type="ECO:0000313" key="2">
    <source>
        <dbReference type="EMBL" id="MBD2187589.1"/>
    </source>
</evidence>
<keyword evidence="1" id="KW-1133">Transmembrane helix</keyword>
<name>A0ABR7ZUT8_9CYAN</name>
<feature type="transmembrane region" description="Helical" evidence="1">
    <location>
        <begin position="86"/>
        <end position="104"/>
    </location>
</feature>
<gene>
    <name evidence="2" type="ORF">H6F41_05455</name>
</gene>
<keyword evidence="1" id="KW-0472">Membrane</keyword>
<keyword evidence="1" id="KW-0812">Transmembrane</keyword>
<organism evidence="2 3">
    <name type="scientific">Pseudanabaena mucicola FACHB-723</name>
    <dbReference type="NCBI Taxonomy" id="2692860"/>
    <lineage>
        <taxon>Bacteria</taxon>
        <taxon>Bacillati</taxon>
        <taxon>Cyanobacteriota</taxon>
        <taxon>Cyanophyceae</taxon>
        <taxon>Pseudanabaenales</taxon>
        <taxon>Pseudanabaenaceae</taxon>
        <taxon>Pseudanabaena</taxon>
    </lineage>
</organism>
<accession>A0ABR7ZUT8</accession>
<evidence type="ECO:0000256" key="1">
    <source>
        <dbReference type="SAM" id="Phobius"/>
    </source>
</evidence>
<reference evidence="2 3" key="1">
    <citation type="journal article" date="2020" name="ISME J.">
        <title>Comparative genomics reveals insights into cyanobacterial evolution and habitat adaptation.</title>
        <authorList>
            <person name="Chen M.Y."/>
            <person name="Teng W.K."/>
            <person name="Zhao L."/>
            <person name="Hu C.X."/>
            <person name="Zhou Y.K."/>
            <person name="Han B.P."/>
            <person name="Song L.R."/>
            <person name="Shu W.S."/>
        </authorList>
    </citation>
    <scope>NUCLEOTIDE SEQUENCE [LARGE SCALE GENOMIC DNA]</scope>
    <source>
        <strain evidence="2 3">FACHB-723</strain>
    </source>
</reference>
<protein>
    <submittedName>
        <fullName evidence="2">Uncharacterized protein</fullName>
    </submittedName>
</protein>
<dbReference type="EMBL" id="JACJQB010000006">
    <property type="protein sequence ID" value="MBD2187589.1"/>
    <property type="molecule type" value="Genomic_DNA"/>
</dbReference>
<dbReference type="Proteomes" id="UP000642094">
    <property type="component" value="Unassembled WGS sequence"/>
</dbReference>
<keyword evidence="3" id="KW-1185">Reference proteome</keyword>
<comment type="caution">
    <text evidence="2">The sequence shown here is derived from an EMBL/GenBank/DDBJ whole genome shotgun (WGS) entry which is preliminary data.</text>
</comment>